<gene>
    <name evidence="1" type="ORF">FIBSPDRAFT_925274</name>
</gene>
<sequence>MSTSYSPVDLHSIAVLINYERTSGPMGDYRFRHTKLCDIADSSNTFPSLPWDTIDWFEAGTDDRPKRGFLLRADTSIIKDAPDMPDDMRSSQCSRSVEDLTKEEASTIFWEVRGHNGCYDAISILQNLFLMFPSGQTMRVRAPDGTDFITEVSSRWILEYKLHKPKQATMALVVGDPKQSQSLWTGEGDEMKHSVWEFSNLAKAKQLLC</sequence>
<dbReference type="OrthoDB" id="432970at2759"/>
<dbReference type="Proteomes" id="UP000076532">
    <property type="component" value="Unassembled WGS sequence"/>
</dbReference>
<evidence type="ECO:0000313" key="2">
    <source>
        <dbReference type="Proteomes" id="UP000076532"/>
    </source>
</evidence>
<reference evidence="1 2" key="1">
    <citation type="journal article" date="2016" name="Mol. Biol. Evol.">
        <title>Comparative Genomics of Early-Diverging Mushroom-Forming Fungi Provides Insights into the Origins of Lignocellulose Decay Capabilities.</title>
        <authorList>
            <person name="Nagy L.G."/>
            <person name="Riley R."/>
            <person name="Tritt A."/>
            <person name="Adam C."/>
            <person name="Daum C."/>
            <person name="Floudas D."/>
            <person name="Sun H."/>
            <person name="Yadav J.S."/>
            <person name="Pangilinan J."/>
            <person name="Larsson K.H."/>
            <person name="Matsuura K."/>
            <person name="Barry K."/>
            <person name="Labutti K."/>
            <person name="Kuo R."/>
            <person name="Ohm R.A."/>
            <person name="Bhattacharya S.S."/>
            <person name="Shirouzu T."/>
            <person name="Yoshinaga Y."/>
            <person name="Martin F.M."/>
            <person name="Grigoriev I.V."/>
            <person name="Hibbett D.S."/>
        </authorList>
    </citation>
    <scope>NUCLEOTIDE SEQUENCE [LARGE SCALE GENOMIC DNA]</scope>
    <source>
        <strain evidence="1 2">CBS 109695</strain>
    </source>
</reference>
<dbReference type="EMBL" id="KV417486">
    <property type="protein sequence ID" value="KZP32328.1"/>
    <property type="molecule type" value="Genomic_DNA"/>
</dbReference>
<accession>A0A166V409</accession>
<dbReference type="STRING" id="436010.A0A166V409"/>
<keyword evidence="2" id="KW-1185">Reference proteome</keyword>
<organism evidence="1 2">
    <name type="scientific">Athelia psychrophila</name>
    <dbReference type="NCBI Taxonomy" id="1759441"/>
    <lineage>
        <taxon>Eukaryota</taxon>
        <taxon>Fungi</taxon>
        <taxon>Dikarya</taxon>
        <taxon>Basidiomycota</taxon>
        <taxon>Agaricomycotina</taxon>
        <taxon>Agaricomycetes</taxon>
        <taxon>Agaricomycetidae</taxon>
        <taxon>Atheliales</taxon>
        <taxon>Atheliaceae</taxon>
        <taxon>Athelia</taxon>
    </lineage>
</organism>
<evidence type="ECO:0000313" key="1">
    <source>
        <dbReference type="EMBL" id="KZP32328.1"/>
    </source>
</evidence>
<dbReference type="AlphaFoldDB" id="A0A166V409"/>
<protein>
    <submittedName>
        <fullName evidence="1">Uncharacterized protein</fullName>
    </submittedName>
</protein>
<name>A0A166V409_9AGAM</name>
<proteinExistence type="predicted"/>